<keyword evidence="3" id="KW-1185">Reference proteome</keyword>
<dbReference type="AlphaFoldDB" id="A0A8X6SDU0"/>
<feature type="compositionally biased region" description="Basic residues" evidence="1">
    <location>
        <begin position="184"/>
        <end position="197"/>
    </location>
</feature>
<evidence type="ECO:0000256" key="1">
    <source>
        <dbReference type="SAM" id="MobiDB-lite"/>
    </source>
</evidence>
<dbReference type="EMBL" id="BMAU01021289">
    <property type="protein sequence ID" value="GFY09420.1"/>
    <property type="molecule type" value="Genomic_DNA"/>
</dbReference>
<accession>A0A8X6SDU0</accession>
<organism evidence="2 3">
    <name type="scientific">Trichonephila clavipes</name>
    <name type="common">Golden silk orbweaver</name>
    <name type="synonym">Nephila clavipes</name>
    <dbReference type="NCBI Taxonomy" id="2585209"/>
    <lineage>
        <taxon>Eukaryota</taxon>
        <taxon>Metazoa</taxon>
        <taxon>Ecdysozoa</taxon>
        <taxon>Arthropoda</taxon>
        <taxon>Chelicerata</taxon>
        <taxon>Arachnida</taxon>
        <taxon>Araneae</taxon>
        <taxon>Araneomorphae</taxon>
        <taxon>Entelegynae</taxon>
        <taxon>Araneoidea</taxon>
        <taxon>Nephilidae</taxon>
        <taxon>Trichonephila</taxon>
    </lineage>
</organism>
<feature type="compositionally biased region" description="Polar residues" evidence="1">
    <location>
        <begin position="167"/>
        <end position="179"/>
    </location>
</feature>
<comment type="caution">
    <text evidence="2">The sequence shown here is derived from an EMBL/GenBank/DDBJ whole genome shotgun (WGS) entry which is preliminary data.</text>
</comment>
<gene>
    <name evidence="2" type="ORF">TNCV_1942301</name>
</gene>
<evidence type="ECO:0000313" key="2">
    <source>
        <dbReference type="EMBL" id="GFY09420.1"/>
    </source>
</evidence>
<proteinExistence type="predicted"/>
<name>A0A8X6SDU0_TRICX</name>
<reference evidence="2" key="1">
    <citation type="submission" date="2020-08" db="EMBL/GenBank/DDBJ databases">
        <title>Multicomponent nature underlies the extraordinary mechanical properties of spider dragline silk.</title>
        <authorList>
            <person name="Kono N."/>
            <person name="Nakamura H."/>
            <person name="Mori M."/>
            <person name="Yoshida Y."/>
            <person name="Ohtoshi R."/>
            <person name="Malay A.D."/>
            <person name="Moran D.A.P."/>
            <person name="Tomita M."/>
            <person name="Numata K."/>
            <person name="Arakawa K."/>
        </authorList>
    </citation>
    <scope>NUCLEOTIDE SEQUENCE</scope>
</reference>
<dbReference type="Proteomes" id="UP000887159">
    <property type="component" value="Unassembled WGS sequence"/>
</dbReference>
<feature type="compositionally biased region" description="Low complexity" evidence="1">
    <location>
        <begin position="111"/>
        <end position="125"/>
    </location>
</feature>
<evidence type="ECO:0000313" key="3">
    <source>
        <dbReference type="Proteomes" id="UP000887159"/>
    </source>
</evidence>
<feature type="region of interest" description="Disordered" evidence="1">
    <location>
        <begin position="109"/>
        <end position="224"/>
    </location>
</feature>
<protein>
    <submittedName>
        <fullName evidence="2">Uncharacterized protein</fullName>
    </submittedName>
</protein>
<sequence>MSDLQTKSFLLAKTFFNSPVTVSPHKTLYSCRGVISEPDLLSTPDAEILEGFLIRVSFRLIVPQLTQTYAQAARPSTISTATQTDPNLSNIICPPLQCLTPISSKNPLPGTSSSVSTFSTSSSSTQGNLLPSPSGILPTIQKTETRSRTPPAKLDSVSTENLHESVPNESNSEHSTAAEAQQIVKRKSRNRRKRSKIQKPDIEIKRVPHRSRNATPTEITTDDEDMITYDVEEEELEQDPFILPEGYLRALTPSRYRNYRE</sequence>